<keyword evidence="4 5" id="KW-0975">Bacterial flagellum</keyword>
<dbReference type="GO" id="GO:0005829">
    <property type="term" value="C:cytosol"/>
    <property type="evidence" value="ECO:0007669"/>
    <property type="project" value="TreeGrafter"/>
</dbReference>
<dbReference type="SUPFAM" id="SSF117143">
    <property type="entry name" value="Flagellar hook protein flgE"/>
    <property type="match status" value="1"/>
</dbReference>
<name>A0A1X7JMU6_9BACT</name>
<evidence type="ECO:0000259" key="9">
    <source>
        <dbReference type="Pfam" id="PF22692"/>
    </source>
</evidence>
<dbReference type="Pfam" id="PF00460">
    <property type="entry name" value="Flg_bb_rod"/>
    <property type="match status" value="1"/>
</dbReference>
<proteinExistence type="inferred from homology"/>
<evidence type="ECO:0000256" key="1">
    <source>
        <dbReference type="ARBA" id="ARBA00004117"/>
    </source>
</evidence>
<dbReference type="InterPro" id="IPR053967">
    <property type="entry name" value="LlgE_F_G-like_D1"/>
</dbReference>
<dbReference type="Proteomes" id="UP000193355">
    <property type="component" value="Unassembled WGS sequence"/>
</dbReference>
<dbReference type="GO" id="GO:0009425">
    <property type="term" value="C:bacterial-type flagellum basal body"/>
    <property type="evidence" value="ECO:0007669"/>
    <property type="project" value="UniProtKB-SubCell"/>
</dbReference>
<dbReference type="PROSITE" id="PS00588">
    <property type="entry name" value="FLAGELLA_BB_ROD"/>
    <property type="match status" value="1"/>
</dbReference>
<dbReference type="Pfam" id="PF22692">
    <property type="entry name" value="LlgE_F_G_D1"/>
    <property type="match status" value="1"/>
</dbReference>
<protein>
    <recommendedName>
        <fullName evidence="3 5">Flagellar hook protein FlgE</fullName>
    </recommendedName>
</protein>
<evidence type="ECO:0000259" key="6">
    <source>
        <dbReference type="Pfam" id="PF00460"/>
    </source>
</evidence>
<dbReference type="InterPro" id="IPR010930">
    <property type="entry name" value="Flg_bb/hook_C_dom"/>
</dbReference>
<reference evidence="11" key="1">
    <citation type="submission" date="2017-04" db="EMBL/GenBank/DDBJ databases">
        <authorList>
            <person name="Varghese N."/>
            <person name="Submissions S."/>
        </authorList>
    </citation>
    <scope>NUCLEOTIDE SEQUENCE [LARGE SCALE GENOMIC DNA]</scope>
    <source>
        <strain evidence="11">USBA 82</strain>
    </source>
</reference>
<gene>
    <name evidence="10" type="ORF">SAMN06275492_1144</name>
</gene>
<dbReference type="PANTHER" id="PTHR30435:SF1">
    <property type="entry name" value="FLAGELLAR HOOK PROTEIN FLGE"/>
    <property type="match status" value="1"/>
</dbReference>
<dbReference type="Pfam" id="PF07559">
    <property type="entry name" value="FlgE_D2"/>
    <property type="match status" value="1"/>
</dbReference>
<dbReference type="OrthoDB" id="9804559at2"/>
<dbReference type="Pfam" id="PF06429">
    <property type="entry name" value="Flg_bbr_C"/>
    <property type="match status" value="1"/>
</dbReference>
<evidence type="ECO:0000256" key="5">
    <source>
        <dbReference type="RuleBase" id="RU362116"/>
    </source>
</evidence>
<feature type="domain" description="Flagellar hook protein FlgE D2" evidence="8">
    <location>
        <begin position="178"/>
        <end position="317"/>
    </location>
</feature>
<keyword evidence="10" id="KW-0282">Flagellum</keyword>
<evidence type="ECO:0000313" key="11">
    <source>
        <dbReference type="Proteomes" id="UP000193355"/>
    </source>
</evidence>
<evidence type="ECO:0000259" key="7">
    <source>
        <dbReference type="Pfam" id="PF06429"/>
    </source>
</evidence>
<dbReference type="EMBL" id="FXBB01000014">
    <property type="protein sequence ID" value="SMG29556.1"/>
    <property type="molecule type" value="Genomic_DNA"/>
</dbReference>
<dbReference type="AlphaFoldDB" id="A0A1X7JMU6"/>
<accession>A0A1X7JMU6</accession>
<dbReference type="STRING" id="561720.SAMN06275492_1144"/>
<feature type="domain" description="Flagellar basal-body/hook protein C-terminal" evidence="7">
    <location>
        <begin position="394"/>
        <end position="435"/>
    </location>
</feature>
<comment type="similarity">
    <text evidence="2 5">Belongs to the flagella basal body rod proteins family.</text>
</comment>
<dbReference type="InterPro" id="IPR020013">
    <property type="entry name" value="Flagellar_FlgE/F/G"/>
</dbReference>
<evidence type="ECO:0000259" key="8">
    <source>
        <dbReference type="Pfam" id="PF07559"/>
    </source>
</evidence>
<comment type="subcellular location">
    <subcellularLocation>
        <location evidence="1 5">Bacterial flagellum basal body</location>
    </subcellularLocation>
</comment>
<dbReference type="GO" id="GO:0009424">
    <property type="term" value="C:bacterial-type flagellum hook"/>
    <property type="evidence" value="ECO:0007669"/>
    <property type="project" value="TreeGrafter"/>
</dbReference>
<keyword evidence="10" id="KW-0969">Cilium</keyword>
<dbReference type="PANTHER" id="PTHR30435">
    <property type="entry name" value="FLAGELLAR PROTEIN"/>
    <property type="match status" value="1"/>
</dbReference>
<feature type="domain" description="Flagellar hook protein FlgE/F/G-like D1" evidence="9">
    <location>
        <begin position="95"/>
        <end position="161"/>
    </location>
</feature>
<dbReference type="InterPro" id="IPR019776">
    <property type="entry name" value="Flagellar_basal_body_rod_CS"/>
</dbReference>
<dbReference type="InterPro" id="IPR037058">
    <property type="entry name" value="Falgellar_hook_FlgE_sf"/>
</dbReference>
<dbReference type="RefSeq" id="WP_085544555.1">
    <property type="nucleotide sequence ID" value="NZ_FXBB01000014.1"/>
</dbReference>
<dbReference type="GO" id="GO:0071978">
    <property type="term" value="P:bacterial-type flagellum-dependent swarming motility"/>
    <property type="evidence" value="ECO:0007669"/>
    <property type="project" value="TreeGrafter"/>
</dbReference>
<organism evidence="10 11">
    <name type="scientific">Dethiosulfovibrio salsuginis</name>
    <dbReference type="NCBI Taxonomy" id="561720"/>
    <lineage>
        <taxon>Bacteria</taxon>
        <taxon>Thermotogati</taxon>
        <taxon>Synergistota</taxon>
        <taxon>Synergistia</taxon>
        <taxon>Synergistales</taxon>
        <taxon>Dethiosulfovibrionaceae</taxon>
        <taxon>Dethiosulfovibrio</taxon>
    </lineage>
</organism>
<feature type="domain" description="Flagellar basal body rod protein N-terminal" evidence="6">
    <location>
        <begin position="5"/>
        <end position="35"/>
    </location>
</feature>
<evidence type="ECO:0000256" key="4">
    <source>
        <dbReference type="ARBA" id="ARBA00023143"/>
    </source>
</evidence>
<evidence type="ECO:0000256" key="2">
    <source>
        <dbReference type="ARBA" id="ARBA00009677"/>
    </source>
</evidence>
<dbReference type="Gene3D" id="2.60.98.20">
    <property type="entry name" value="Flagellar hook protein FlgE"/>
    <property type="match status" value="1"/>
</dbReference>
<keyword evidence="11" id="KW-1185">Reference proteome</keyword>
<dbReference type="InterPro" id="IPR011491">
    <property type="entry name" value="FlgE_D2"/>
</dbReference>
<dbReference type="NCBIfam" id="TIGR03506">
    <property type="entry name" value="FlgEFG_subfam"/>
    <property type="match status" value="1"/>
</dbReference>
<comment type="function">
    <text evidence="5">A flexible structure which links the flagellar filament to the drive apparatus in the basal body.</text>
</comment>
<evidence type="ECO:0000313" key="10">
    <source>
        <dbReference type="EMBL" id="SMG29556.1"/>
    </source>
</evidence>
<keyword evidence="10" id="KW-0966">Cell projection</keyword>
<dbReference type="InterPro" id="IPR001444">
    <property type="entry name" value="Flag_bb_rod_N"/>
</dbReference>
<evidence type="ECO:0000256" key="3">
    <source>
        <dbReference type="ARBA" id="ARBA00019015"/>
    </source>
</evidence>
<dbReference type="InterPro" id="IPR037925">
    <property type="entry name" value="FlgE/F/G-like"/>
</dbReference>
<sequence length="437" mass="46557">MIRSLLTGVSGVIAHQKKLDVVGNNIANVNTTGFKKSTVAFQDLLSQMDRGAMAPDGNRGGVNPRQVGLGVKVGAIQTIHTQGPLTFTGNRTDMAIQGEGYFVVRAGNEQYYTRAGNFVLDGNSDLVASGNGYKVQGYEKVMGEDGEEIWGGGLVDINIPMGQKIEAKSTTLVGYRCNLDARVPSTTPGEEADPESVHRTSSVIYDSLGAEHNMITVWTKTGDNTWQWDVSIEGEDPEAETPEIAVTGGSGTVTFGSDGKIVLEESPVITVGFSAIGLEDTEIELDFTGKAFGKETIDGVTQYGSAFTTKPYTQNGYKMGVMNDFQVSEDGTLVGIYDNGHVDSLFKVSMAMFSNPQGLTKVGDTAFARSINSGEPNIVSATVEGAGTIAGSTTESSNVEITEEFTQMILAQRGYQSNARVITTSDSVLEEAINLKR</sequence>